<evidence type="ECO:0000313" key="13">
    <source>
        <dbReference type="Proteomes" id="UP000434957"/>
    </source>
</evidence>
<dbReference type="GO" id="GO:0005886">
    <property type="term" value="C:plasma membrane"/>
    <property type="evidence" value="ECO:0007669"/>
    <property type="project" value="TreeGrafter"/>
</dbReference>
<gene>
    <name evidence="10" type="ORF">PR001_g32013</name>
    <name evidence="11" type="ORF">PR003_g32902</name>
</gene>
<evidence type="ECO:0000313" key="11">
    <source>
        <dbReference type="EMBL" id="KAE9264140.1"/>
    </source>
</evidence>
<evidence type="ECO:0000256" key="2">
    <source>
        <dbReference type="ARBA" id="ARBA00006244"/>
    </source>
</evidence>
<evidence type="ECO:0000256" key="8">
    <source>
        <dbReference type="SAM" id="Phobius"/>
    </source>
</evidence>
<dbReference type="Pfam" id="PF13886">
    <property type="entry name" value="TM7S3_TM198"/>
    <property type="match status" value="1"/>
</dbReference>
<evidence type="ECO:0000256" key="5">
    <source>
        <dbReference type="ARBA" id="ARBA00023136"/>
    </source>
</evidence>
<dbReference type="PANTHER" id="PTHR31247:SF5">
    <property type="entry name" value="DUF4203 DOMAIN-CONTAINING PROTEIN"/>
    <property type="match status" value="1"/>
</dbReference>
<dbReference type="EMBL" id="QXFV01009039">
    <property type="protein sequence ID" value="KAE8955654.1"/>
    <property type="molecule type" value="Genomic_DNA"/>
</dbReference>
<dbReference type="EMBL" id="QXFT01008564">
    <property type="protein sequence ID" value="KAE9264140.1"/>
    <property type="molecule type" value="Genomic_DNA"/>
</dbReference>
<dbReference type="Proteomes" id="UP000429607">
    <property type="component" value="Unassembled WGS sequence"/>
</dbReference>
<keyword evidence="5 8" id="KW-0472">Membrane</keyword>
<dbReference type="Proteomes" id="UP000434957">
    <property type="component" value="Unassembled WGS sequence"/>
</dbReference>
<organism evidence="11 13">
    <name type="scientific">Phytophthora rubi</name>
    <dbReference type="NCBI Taxonomy" id="129364"/>
    <lineage>
        <taxon>Eukaryota</taxon>
        <taxon>Sar</taxon>
        <taxon>Stramenopiles</taxon>
        <taxon>Oomycota</taxon>
        <taxon>Peronosporomycetes</taxon>
        <taxon>Peronosporales</taxon>
        <taxon>Peronosporaceae</taxon>
        <taxon>Phytophthora</taxon>
    </lineage>
</organism>
<feature type="transmembrane region" description="Helical" evidence="8">
    <location>
        <begin position="103"/>
        <end position="122"/>
    </location>
</feature>
<dbReference type="PANTHER" id="PTHR31247">
    <property type="entry name" value="TRANSMEMBRANE PROTEIN 198 FAMILY MEMBER"/>
    <property type="match status" value="1"/>
</dbReference>
<keyword evidence="4 8" id="KW-1133">Transmembrane helix</keyword>
<protein>
    <recommendedName>
        <fullName evidence="6">Transmembrane protein 198</fullName>
    </recommendedName>
</protein>
<keyword evidence="13" id="KW-1185">Reference proteome</keyword>
<reference evidence="11 13" key="1">
    <citation type="submission" date="2018-08" db="EMBL/GenBank/DDBJ databases">
        <title>Genomic investigation of the strawberry pathogen Phytophthora fragariae indicates pathogenicity is determined by transcriptional variation in three key races.</title>
        <authorList>
            <person name="Adams T.M."/>
            <person name="Armitage A.D."/>
            <person name="Sobczyk M.K."/>
            <person name="Bates H.J."/>
            <person name="Dunwell J.M."/>
            <person name="Nellist C.F."/>
            <person name="Harrison R.J."/>
        </authorList>
    </citation>
    <scope>NUCLEOTIDE SEQUENCE [LARGE SCALE GENOMIC DNA]</scope>
    <source>
        <strain evidence="10 12">SCRP249</strain>
        <strain evidence="11 13">SCRP333</strain>
    </source>
</reference>
<name>A0A6A4AYB9_9STRA</name>
<comment type="caution">
    <text evidence="11">The sequence shown here is derived from an EMBL/GenBank/DDBJ whole genome shotgun (WGS) entry which is preliminary data.</text>
</comment>
<evidence type="ECO:0000313" key="12">
    <source>
        <dbReference type="Proteomes" id="UP000429607"/>
    </source>
</evidence>
<feature type="transmembrane region" description="Helical" evidence="8">
    <location>
        <begin position="128"/>
        <end position="147"/>
    </location>
</feature>
<feature type="region of interest" description="Disordered" evidence="7">
    <location>
        <begin position="152"/>
        <end position="175"/>
    </location>
</feature>
<evidence type="ECO:0000256" key="7">
    <source>
        <dbReference type="SAM" id="MobiDB-lite"/>
    </source>
</evidence>
<evidence type="ECO:0000256" key="6">
    <source>
        <dbReference type="ARBA" id="ARBA00049737"/>
    </source>
</evidence>
<evidence type="ECO:0000259" key="9">
    <source>
        <dbReference type="Pfam" id="PF13886"/>
    </source>
</evidence>
<keyword evidence="3 8" id="KW-0812">Transmembrane</keyword>
<comment type="similarity">
    <text evidence="2">Belongs to the TMEM198 family.</text>
</comment>
<evidence type="ECO:0000256" key="3">
    <source>
        <dbReference type="ARBA" id="ARBA00022692"/>
    </source>
</evidence>
<accession>A0A6A4AYB9</accession>
<dbReference type="InterPro" id="IPR025256">
    <property type="entry name" value="TM7S3/TM198-like_dom"/>
</dbReference>
<evidence type="ECO:0000313" key="10">
    <source>
        <dbReference type="EMBL" id="KAE8955654.1"/>
    </source>
</evidence>
<dbReference type="AlphaFoldDB" id="A0A6A4AYB9"/>
<sequence>MAFKIAKEYLPRKANSSVEFMERSPLLTKKQQSGCDPLSVTGPVPTKWSVLRKVWQLEVLILAVFLERLSEREVFVRLETLDESFSDGIVGDISNTIQVGPSIAAVIAIVCGAVMSTCGYKLLRLTMFARGFLVGGYIVSSIVQYVSARPSGSRSSRAASSWARSWTPSTTPASS</sequence>
<comment type="subcellular location">
    <subcellularLocation>
        <location evidence="1">Membrane</location>
        <topology evidence="1">Multi-pass membrane protein</topology>
    </subcellularLocation>
</comment>
<proteinExistence type="inferred from homology"/>
<dbReference type="InterPro" id="IPR040236">
    <property type="entry name" value="TMEM198"/>
</dbReference>
<feature type="domain" description="TM7S3/TM198-like" evidence="9">
    <location>
        <begin position="105"/>
        <end position="156"/>
    </location>
</feature>
<evidence type="ECO:0000256" key="1">
    <source>
        <dbReference type="ARBA" id="ARBA00004141"/>
    </source>
</evidence>
<evidence type="ECO:0000256" key="4">
    <source>
        <dbReference type="ARBA" id="ARBA00022989"/>
    </source>
</evidence>